<reference evidence="7" key="1">
    <citation type="submission" date="2017-06" db="EMBL/GenBank/DDBJ databases">
        <title>Herbaspirillum phytohormonus sp. nov., isolated from the root nodule of Robinia pseudoacacia in lead-zinc mine.</title>
        <authorList>
            <person name="Fan M."/>
            <person name="Lin Y."/>
        </authorList>
    </citation>
    <scope>NUCLEOTIDE SEQUENCE [LARGE SCALE GENOMIC DNA]</scope>
    <source>
        <strain evidence="7">SC-089</strain>
    </source>
</reference>
<dbReference type="PANTHER" id="PTHR30346:SF17">
    <property type="entry name" value="LYSR FAMILY TRANSCRIPTIONAL REGULATOR"/>
    <property type="match status" value="1"/>
</dbReference>
<dbReference type="RefSeq" id="WP_088602914.1">
    <property type="nucleotide sequence ID" value="NZ_NJIH01000004.1"/>
</dbReference>
<dbReference type="Pfam" id="PF00126">
    <property type="entry name" value="HTH_1"/>
    <property type="match status" value="1"/>
</dbReference>
<evidence type="ECO:0000313" key="7">
    <source>
        <dbReference type="Proteomes" id="UP000214603"/>
    </source>
</evidence>
<keyword evidence="4" id="KW-0804">Transcription</keyword>
<dbReference type="GO" id="GO:0032993">
    <property type="term" value="C:protein-DNA complex"/>
    <property type="evidence" value="ECO:0007669"/>
    <property type="project" value="TreeGrafter"/>
</dbReference>
<dbReference type="InterPro" id="IPR000847">
    <property type="entry name" value="LysR_HTH_N"/>
</dbReference>
<dbReference type="InterPro" id="IPR005119">
    <property type="entry name" value="LysR_subst-bd"/>
</dbReference>
<feature type="domain" description="HTH lysR-type" evidence="5">
    <location>
        <begin position="1"/>
        <end position="58"/>
    </location>
</feature>
<protein>
    <submittedName>
        <fullName evidence="6">LysR family transcriptional regulator</fullName>
    </submittedName>
</protein>
<evidence type="ECO:0000256" key="4">
    <source>
        <dbReference type="ARBA" id="ARBA00023163"/>
    </source>
</evidence>
<evidence type="ECO:0000313" key="6">
    <source>
        <dbReference type="EMBL" id="OWT61827.1"/>
    </source>
</evidence>
<dbReference type="FunFam" id="1.10.10.10:FF:000001">
    <property type="entry name" value="LysR family transcriptional regulator"/>
    <property type="match status" value="1"/>
</dbReference>
<dbReference type="PRINTS" id="PR00039">
    <property type="entry name" value="HTHLYSR"/>
</dbReference>
<dbReference type="InterPro" id="IPR036390">
    <property type="entry name" value="WH_DNA-bd_sf"/>
</dbReference>
<dbReference type="GO" id="GO:0003700">
    <property type="term" value="F:DNA-binding transcription factor activity"/>
    <property type="evidence" value="ECO:0007669"/>
    <property type="project" value="InterPro"/>
</dbReference>
<dbReference type="InterPro" id="IPR036388">
    <property type="entry name" value="WH-like_DNA-bd_sf"/>
</dbReference>
<keyword evidence="3" id="KW-0238">DNA-binding</keyword>
<comment type="similarity">
    <text evidence="1">Belongs to the LysR transcriptional regulatory family.</text>
</comment>
<sequence>MENRHMRYFLAVADLGSLTKAAEYLDVSQPALTQVINKLERDLGVQLLVRSRAGADLTAAGLAIIDDMRESLARADAAALRAKAVAAGLAGRLTIGFVTLATHTVLPRALCAFRARRPGVEIVLREMGNLSQAQALAHGTIDVALLHTPVSLTGRMREKVVSREPMVAVVPASLSIGRDGKVSLAEIARAGLIWFPERNLPFLRMRILAAMRRAGGEGRVVQEVERSTTALACVAAGLGVCLLPASVRRVLHQDVRVLDISDGADLPRFEIRMAWAPQLRPSLASEFAALLDAV</sequence>
<dbReference type="CDD" id="cd08414">
    <property type="entry name" value="PBP2_LTTR_aromatics_like"/>
    <property type="match status" value="1"/>
</dbReference>
<dbReference type="Proteomes" id="UP000214603">
    <property type="component" value="Unassembled WGS sequence"/>
</dbReference>
<dbReference type="GO" id="GO:0003677">
    <property type="term" value="F:DNA binding"/>
    <property type="evidence" value="ECO:0007669"/>
    <property type="project" value="UniProtKB-KW"/>
</dbReference>
<comment type="caution">
    <text evidence="6">The sequence shown here is derived from an EMBL/GenBank/DDBJ whole genome shotgun (WGS) entry which is preliminary data.</text>
</comment>
<proteinExistence type="inferred from homology"/>
<dbReference type="Pfam" id="PF03466">
    <property type="entry name" value="LysR_substrate"/>
    <property type="match status" value="1"/>
</dbReference>
<dbReference type="OrthoDB" id="9157176at2"/>
<dbReference type="PANTHER" id="PTHR30346">
    <property type="entry name" value="TRANSCRIPTIONAL DUAL REGULATOR HCAR-RELATED"/>
    <property type="match status" value="1"/>
</dbReference>
<evidence type="ECO:0000256" key="3">
    <source>
        <dbReference type="ARBA" id="ARBA00023125"/>
    </source>
</evidence>
<evidence type="ECO:0000256" key="2">
    <source>
        <dbReference type="ARBA" id="ARBA00023015"/>
    </source>
</evidence>
<keyword evidence="7" id="KW-1185">Reference proteome</keyword>
<dbReference type="Gene3D" id="3.40.190.10">
    <property type="entry name" value="Periplasmic binding protein-like II"/>
    <property type="match status" value="2"/>
</dbReference>
<dbReference type="EMBL" id="NJIH01000004">
    <property type="protein sequence ID" value="OWT61827.1"/>
    <property type="molecule type" value="Genomic_DNA"/>
</dbReference>
<keyword evidence="2" id="KW-0805">Transcription regulation</keyword>
<dbReference type="AlphaFoldDB" id="A0A225MKC7"/>
<gene>
    <name evidence="6" type="ORF">CEY11_08300</name>
</gene>
<dbReference type="PROSITE" id="PS50931">
    <property type="entry name" value="HTH_LYSR"/>
    <property type="match status" value="1"/>
</dbReference>
<accession>A0A225MKC7</accession>
<dbReference type="SUPFAM" id="SSF53850">
    <property type="entry name" value="Periplasmic binding protein-like II"/>
    <property type="match status" value="1"/>
</dbReference>
<dbReference type="Gene3D" id="1.10.10.10">
    <property type="entry name" value="Winged helix-like DNA-binding domain superfamily/Winged helix DNA-binding domain"/>
    <property type="match status" value="1"/>
</dbReference>
<organism evidence="6 7">
    <name type="scientific">Candidimonas nitroreducens</name>
    <dbReference type="NCBI Taxonomy" id="683354"/>
    <lineage>
        <taxon>Bacteria</taxon>
        <taxon>Pseudomonadati</taxon>
        <taxon>Pseudomonadota</taxon>
        <taxon>Betaproteobacteria</taxon>
        <taxon>Burkholderiales</taxon>
        <taxon>Alcaligenaceae</taxon>
        <taxon>Candidimonas</taxon>
    </lineage>
</organism>
<dbReference type="SUPFAM" id="SSF46785">
    <property type="entry name" value="Winged helix' DNA-binding domain"/>
    <property type="match status" value="1"/>
</dbReference>
<evidence type="ECO:0000259" key="5">
    <source>
        <dbReference type="PROSITE" id="PS50931"/>
    </source>
</evidence>
<evidence type="ECO:0000256" key="1">
    <source>
        <dbReference type="ARBA" id="ARBA00009437"/>
    </source>
</evidence>
<name>A0A225MKC7_9BURK</name>